<dbReference type="InterPro" id="IPR036388">
    <property type="entry name" value="WH-like_DNA-bd_sf"/>
</dbReference>
<dbReference type="InterPro" id="IPR007627">
    <property type="entry name" value="RNA_pol_sigma70_r2"/>
</dbReference>
<comment type="subunit">
    <text evidence="2">Interacts transiently with the RNA polymerase catalytic core formed by RpoA, RpoB, RpoC and RpoZ (2 alpha, 1 beta, 1 beta' and 1 omega subunit) to form the RNA polymerase holoenzyme that can initiate transcription.</text>
</comment>
<accession>A0ABY2BAE0</accession>
<dbReference type="Pfam" id="PF04542">
    <property type="entry name" value="Sigma70_r2"/>
    <property type="match status" value="1"/>
</dbReference>
<sequence length="333" mass="36918">METAQIAVTSDDEEFARRIDPFRQELLSHCYRMLGSINDAEDLVQETYLRAWRSYGRFEGRSSLRVWLYRIATNVCLSALEHRSQRLLPSGLGAPSDDPERPLTIAPVETAWVQPLPGSPAEPPTDPAVIVAARDSVRLALIAALQHLPAKQRVVLILRDVLAWRAAEVADLLGNTTVAVNSLLQRARAQLERVAPTEDGQTDPTDPRVRALLDQYVSAFEGADITALMAVLRDDAALEMPPNLTWFSGRAAVVRFLEKNVFTGHAAIRMIRITANAQPAVATYWLDDGVYRPHALQVLTITSSGISRIVSFNDPQLFPTFDLPVTLAPEEHR</sequence>
<name>A0ABY2BAE0_9ACTN</name>
<dbReference type="Gene3D" id="3.10.450.50">
    <property type="match status" value="1"/>
</dbReference>
<organism evidence="9 10">
    <name type="scientific">Kribbella orskensis</name>
    <dbReference type="NCBI Taxonomy" id="2512216"/>
    <lineage>
        <taxon>Bacteria</taxon>
        <taxon>Bacillati</taxon>
        <taxon>Actinomycetota</taxon>
        <taxon>Actinomycetes</taxon>
        <taxon>Propionibacteriales</taxon>
        <taxon>Kribbellaceae</taxon>
        <taxon>Kribbella</taxon>
    </lineage>
</organism>
<dbReference type="InterPro" id="IPR013325">
    <property type="entry name" value="RNA_pol_sigma_r2"/>
</dbReference>
<dbReference type="PANTHER" id="PTHR43133:SF65">
    <property type="entry name" value="ECF RNA POLYMERASE SIGMA FACTOR SIGG"/>
    <property type="match status" value="1"/>
</dbReference>
<comment type="caution">
    <text evidence="9">The sequence shown here is derived from an EMBL/GenBank/DDBJ whole genome shotgun (WGS) entry which is preliminary data.</text>
</comment>
<protein>
    <submittedName>
        <fullName evidence="9">RNA polymerase sigma-70 factor (ECF subfamily)</fullName>
    </submittedName>
</protein>
<dbReference type="InterPro" id="IPR014305">
    <property type="entry name" value="RNA_pol_sigma-G_actinobac"/>
</dbReference>
<dbReference type="PANTHER" id="PTHR43133">
    <property type="entry name" value="RNA POLYMERASE ECF-TYPE SIGMA FACTO"/>
    <property type="match status" value="1"/>
</dbReference>
<dbReference type="CDD" id="cd06171">
    <property type="entry name" value="Sigma70_r4"/>
    <property type="match status" value="1"/>
</dbReference>
<evidence type="ECO:0000256" key="2">
    <source>
        <dbReference type="ARBA" id="ARBA00011344"/>
    </source>
</evidence>
<dbReference type="NCBIfam" id="NF006089">
    <property type="entry name" value="PRK08241.1"/>
    <property type="match status" value="1"/>
</dbReference>
<feature type="domain" description="Nuclear transport factor 2" evidence="6">
    <location>
        <begin position="210"/>
        <end position="274"/>
    </location>
</feature>
<dbReference type="InterPro" id="IPR032710">
    <property type="entry name" value="NTF2-like_dom_sf"/>
</dbReference>
<dbReference type="Pfam" id="PF02136">
    <property type="entry name" value="NTF2"/>
    <property type="match status" value="1"/>
</dbReference>
<dbReference type="InterPro" id="IPR013249">
    <property type="entry name" value="RNA_pol_sigma70_r4_t2"/>
</dbReference>
<evidence type="ECO:0000259" key="8">
    <source>
        <dbReference type="Pfam" id="PF08281"/>
    </source>
</evidence>
<comment type="similarity">
    <text evidence="1">Belongs to the sigma-70 factor family. ECF subfamily.</text>
</comment>
<keyword evidence="4" id="KW-0731">Sigma factor</keyword>
<evidence type="ECO:0000256" key="4">
    <source>
        <dbReference type="ARBA" id="ARBA00023082"/>
    </source>
</evidence>
<dbReference type="InterPro" id="IPR014284">
    <property type="entry name" value="RNA_pol_sigma-70_dom"/>
</dbReference>
<dbReference type="InterPro" id="IPR013324">
    <property type="entry name" value="RNA_pol_sigma_r3/r4-like"/>
</dbReference>
<evidence type="ECO:0000256" key="3">
    <source>
        <dbReference type="ARBA" id="ARBA00023015"/>
    </source>
</evidence>
<reference evidence="9 10" key="1">
    <citation type="journal article" date="2015" name="Stand. Genomic Sci.">
        <title>Genomic Encyclopedia of Bacterial and Archaeal Type Strains, Phase III: the genomes of soil and plant-associated and newly described type strains.</title>
        <authorList>
            <person name="Whitman W.B."/>
            <person name="Woyke T."/>
            <person name="Klenk H.P."/>
            <person name="Zhou Y."/>
            <person name="Lilburn T.G."/>
            <person name="Beck B.J."/>
            <person name="De Vos P."/>
            <person name="Vandamme P."/>
            <person name="Eisen J.A."/>
            <person name="Garrity G."/>
            <person name="Hugenholtz P."/>
            <person name="Kyrpides N.C."/>
        </authorList>
    </citation>
    <scope>NUCLEOTIDE SEQUENCE [LARGE SCALE GENOMIC DNA]</scope>
    <source>
        <strain evidence="9 10">VKM Ac-2538</strain>
    </source>
</reference>
<proteinExistence type="inferred from homology"/>
<keyword evidence="5" id="KW-0804">Transcription</keyword>
<keyword evidence="3" id="KW-0805">Transcription regulation</keyword>
<dbReference type="RefSeq" id="WP_132194682.1">
    <property type="nucleotide sequence ID" value="NZ_SLWM01000022.1"/>
</dbReference>
<dbReference type="Gene3D" id="1.10.10.10">
    <property type="entry name" value="Winged helix-like DNA-binding domain superfamily/Winged helix DNA-binding domain"/>
    <property type="match status" value="1"/>
</dbReference>
<evidence type="ECO:0000259" key="7">
    <source>
        <dbReference type="Pfam" id="PF04542"/>
    </source>
</evidence>
<gene>
    <name evidence="9" type="ORF">EV644_12231</name>
</gene>
<dbReference type="SUPFAM" id="SSF88946">
    <property type="entry name" value="Sigma2 domain of RNA polymerase sigma factors"/>
    <property type="match status" value="1"/>
</dbReference>
<evidence type="ECO:0000256" key="5">
    <source>
        <dbReference type="ARBA" id="ARBA00023163"/>
    </source>
</evidence>
<dbReference type="Gene3D" id="1.10.1740.10">
    <property type="match status" value="1"/>
</dbReference>
<dbReference type="SUPFAM" id="SSF88659">
    <property type="entry name" value="Sigma3 and sigma4 domains of RNA polymerase sigma factors"/>
    <property type="match status" value="1"/>
</dbReference>
<evidence type="ECO:0000259" key="6">
    <source>
        <dbReference type="Pfam" id="PF02136"/>
    </source>
</evidence>
<evidence type="ECO:0000256" key="1">
    <source>
        <dbReference type="ARBA" id="ARBA00010641"/>
    </source>
</evidence>
<feature type="domain" description="RNA polymerase sigma-70 region 2" evidence="7">
    <location>
        <begin position="22"/>
        <end position="83"/>
    </location>
</feature>
<dbReference type="EMBL" id="SLWM01000022">
    <property type="protein sequence ID" value="TCO13556.1"/>
    <property type="molecule type" value="Genomic_DNA"/>
</dbReference>
<dbReference type="InterPro" id="IPR039425">
    <property type="entry name" value="RNA_pol_sigma-70-like"/>
</dbReference>
<evidence type="ECO:0000313" key="10">
    <source>
        <dbReference type="Proteomes" id="UP000295818"/>
    </source>
</evidence>
<feature type="domain" description="RNA polymerase sigma factor 70 region 4 type 2" evidence="8">
    <location>
        <begin position="139"/>
        <end position="191"/>
    </location>
</feature>
<dbReference type="NCBIfam" id="TIGR02960">
    <property type="entry name" value="SigX5"/>
    <property type="match status" value="1"/>
</dbReference>
<dbReference type="NCBIfam" id="TIGR02937">
    <property type="entry name" value="sigma70-ECF"/>
    <property type="match status" value="1"/>
</dbReference>
<keyword evidence="10" id="KW-1185">Reference proteome</keyword>
<evidence type="ECO:0000313" key="9">
    <source>
        <dbReference type="EMBL" id="TCO13556.1"/>
    </source>
</evidence>
<dbReference type="Proteomes" id="UP000295818">
    <property type="component" value="Unassembled WGS sequence"/>
</dbReference>
<dbReference type="Pfam" id="PF08281">
    <property type="entry name" value="Sigma70_r4_2"/>
    <property type="match status" value="1"/>
</dbReference>
<dbReference type="InterPro" id="IPR002075">
    <property type="entry name" value="NTF2_dom"/>
</dbReference>
<dbReference type="SUPFAM" id="SSF54427">
    <property type="entry name" value="NTF2-like"/>
    <property type="match status" value="1"/>
</dbReference>